<accession>A0A5B7HF98</accession>
<evidence type="ECO:0000313" key="2">
    <source>
        <dbReference type="Proteomes" id="UP000324222"/>
    </source>
</evidence>
<keyword evidence="2" id="KW-1185">Reference proteome</keyword>
<protein>
    <submittedName>
        <fullName evidence="1">Uncharacterized protein</fullName>
    </submittedName>
</protein>
<dbReference type="Proteomes" id="UP000324222">
    <property type="component" value="Unassembled WGS sequence"/>
</dbReference>
<reference evidence="1 2" key="1">
    <citation type="submission" date="2019-05" db="EMBL/GenBank/DDBJ databases">
        <title>Another draft genome of Portunus trituberculatus and its Hox gene families provides insights of decapod evolution.</title>
        <authorList>
            <person name="Jeong J.-H."/>
            <person name="Song I."/>
            <person name="Kim S."/>
            <person name="Choi T."/>
            <person name="Kim D."/>
            <person name="Ryu S."/>
            <person name="Kim W."/>
        </authorList>
    </citation>
    <scope>NUCLEOTIDE SEQUENCE [LARGE SCALE GENOMIC DNA]</scope>
    <source>
        <tissue evidence="1">Muscle</tissue>
    </source>
</reference>
<name>A0A5B7HF98_PORTR</name>
<dbReference type="AlphaFoldDB" id="A0A5B7HF98"/>
<proteinExistence type="predicted"/>
<comment type="caution">
    <text evidence="1">The sequence shown here is derived from an EMBL/GenBank/DDBJ whole genome shotgun (WGS) entry which is preliminary data.</text>
</comment>
<evidence type="ECO:0000313" key="1">
    <source>
        <dbReference type="EMBL" id="MPC69822.1"/>
    </source>
</evidence>
<organism evidence="1 2">
    <name type="scientific">Portunus trituberculatus</name>
    <name type="common">Swimming crab</name>
    <name type="synonym">Neptunus trituberculatus</name>
    <dbReference type="NCBI Taxonomy" id="210409"/>
    <lineage>
        <taxon>Eukaryota</taxon>
        <taxon>Metazoa</taxon>
        <taxon>Ecdysozoa</taxon>
        <taxon>Arthropoda</taxon>
        <taxon>Crustacea</taxon>
        <taxon>Multicrustacea</taxon>
        <taxon>Malacostraca</taxon>
        <taxon>Eumalacostraca</taxon>
        <taxon>Eucarida</taxon>
        <taxon>Decapoda</taxon>
        <taxon>Pleocyemata</taxon>
        <taxon>Brachyura</taxon>
        <taxon>Eubrachyura</taxon>
        <taxon>Portunoidea</taxon>
        <taxon>Portunidae</taxon>
        <taxon>Portuninae</taxon>
        <taxon>Portunus</taxon>
    </lineage>
</organism>
<dbReference type="EMBL" id="VSRR010030062">
    <property type="protein sequence ID" value="MPC69822.1"/>
    <property type="molecule type" value="Genomic_DNA"/>
</dbReference>
<gene>
    <name evidence="1" type="ORF">E2C01_064053</name>
</gene>
<sequence length="179" mass="19461">MKSRLDEWGWDGRNQRTFSGLGRLEGERKARKTIQGRENMWGQGYRIFSLRTALVGNIKRSDSSHPQPAVSVLLSLPRCGNPVTSQHVIASPPPRAGLTTVWSRYTCGAATSSVHTITNVPSTTSGGCRTLGSGNIHEGLIAAYLCVSDTLSCIRRKIRFREVRNGTGNSNPISSGVHV</sequence>